<evidence type="ECO:0000313" key="1">
    <source>
        <dbReference type="EMBL" id="JAD36650.1"/>
    </source>
</evidence>
<reference evidence="1" key="2">
    <citation type="journal article" date="2015" name="Data Brief">
        <title>Shoot transcriptome of the giant reed, Arundo donax.</title>
        <authorList>
            <person name="Barrero R.A."/>
            <person name="Guerrero F.D."/>
            <person name="Moolhuijzen P."/>
            <person name="Goolsby J.A."/>
            <person name="Tidwell J."/>
            <person name="Bellgard S.E."/>
            <person name="Bellgard M.I."/>
        </authorList>
    </citation>
    <scope>NUCLEOTIDE SEQUENCE</scope>
    <source>
        <tissue evidence="1">Shoot tissue taken approximately 20 cm above the soil surface</tissue>
    </source>
</reference>
<reference evidence="1" key="1">
    <citation type="submission" date="2014-09" db="EMBL/GenBank/DDBJ databases">
        <authorList>
            <person name="Magalhaes I.L.F."/>
            <person name="Oliveira U."/>
            <person name="Santos F.R."/>
            <person name="Vidigal T.H.D.A."/>
            <person name="Brescovit A.D."/>
            <person name="Santos A.J."/>
        </authorList>
    </citation>
    <scope>NUCLEOTIDE SEQUENCE</scope>
    <source>
        <tissue evidence="1">Shoot tissue taken approximately 20 cm above the soil surface</tissue>
    </source>
</reference>
<sequence length="42" mass="4170">METDLDDPAALGRAATLTGAGSVSAAAGKKPAALRAGAGWWW</sequence>
<dbReference type="AlphaFoldDB" id="A0A0A8ZIV8"/>
<dbReference type="EMBL" id="GBRH01261245">
    <property type="protein sequence ID" value="JAD36650.1"/>
    <property type="molecule type" value="Transcribed_RNA"/>
</dbReference>
<proteinExistence type="predicted"/>
<organism evidence="1">
    <name type="scientific">Arundo donax</name>
    <name type="common">Giant reed</name>
    <name type="synonym">Donax arundinaceus</name>
    <dbReference type="NCBI Taxonomy" id="35708"/>
    <lineage>
        <taxon>Eukaryota</taxon>
        <taxon>Viridiplantae</taxon>
        <taxon>Streptophyta</taxon>
        <taxon>Embryophyta</taxon>
        <taxon>Tracheophyta</taxon>
        <taxon>Spermatophyta</taxon>
        <taxon>Magnoliopsida</taxon>
        <taxon>Liliopsida</taxon>
        <taxon>Poales</taxon>
        <taxon>Poaceae</taxon>
        <taxon>PACMAD clade</taxon>
        <taxon>Arundinoideae</taxon>
        <taxon>Arundineae</taxon>
        <taxon>Arundo</taxon>
    </lineage>
</organism>
<protein>
    <submittedName>
        <fullName evidence="1">Uncharacterized protein</fullName>
    </submittedName>
</protein>
<accession>A0A0A8ZIV8</accession>
<name>A0A0A8ZIV8_ARUDO</name>